<keyword evidence="3" id="KW-1185">Reference proteome</keyword>
<proteinExistence type="predicted"/>
<reference evidence="2 3" key="1">
    <citation type="submission" date="2020-04" db="EMBL/GenBank/DDBJ databases">
        <authorList>
            <person name="De Canck E."/>
        </authorList>
    </citation>
    <scope>NUCLEOTIDE SEQUENCE [LARGE SCALE GENOMIC DNA]</scope>
    <source>
        <strain evidence="2 3">LMG 24238</strain>
    </source>
</reference>
<feature type="region of interest" description="Disordered" evidence="1">
    <location>
        <begin position="143"/>
        <end position="175"/>
    </location>
</feature>
<dbReference type="EMBL" id="CADIKC010000011">
    <property type="protein sequence ID" value="CAB3736590.1"/>
    <property type="molecule type" value="Genomic_DNA"/>
</dbReference>
<evidence type="ECO:0000256" key="1">
    <source>
        <dbReference type="SAM" id="MobiDB-lite"/>
    </source>
</evidence>
<name>A0A6J5CIC5_9BURK</name>
<dbReference type="Gene3D" id="1.10.260.40">
    <property type="entry name" value="lambda repressor-like DNA-binding domains"/>
    <property type="match status" value="1"/>
</dbReference>
<accession>A0A6J5CIC5</accession>
<organism evidence="2 3">
    <name type="scientific">Paraburkholderia sediminicola</name>
    <dbReference type="NCBI Taxonomy" id="458836"/>
    <lineage>
        <taxon>Bacteria</taxon>
        <taxon>Pseudomonadati</taxon>
        <taxon>Pseudomonadota</taxon>
        <taxon>Betaproteobacteria</taxon>
        <taxon>Burkholderiales</taxon>
        <taxon>Burkholderiaceae</taxon>
        <taxon>Paraburkholderia</taxon>
    </lineage>
</organism>
<evidence type="ECO:0000313" key="2">
    <source>
        <dbReference type="EMBL" id="CAB3736590.1"/>
    </source>
</evidence>
<dbReference type="Proteomes" id="UP000494255">
    <property type="component" value="Unassembled WGS sequence"/>
</dbReference>
<dbReference type="InterPro" id="IPR010982">
    <property type="entry name" value="Lambda_DNA-bd_dom_sf"/>
</dbReference>
<evidence type="ECO:0000313" key="3">
    <source>
        <dbReference type="Proteomes" id="UP000494255"/>
    </source>
</evidence>
<sequence length="175" mass="19316">MRVWLSTDYAPNCTIGPMPTSKEKAAFAKRLKDSLPKDIKGGTDLAREFNLLYSSGPAVSPQTAHKWLAGTTIPKRDKLQVLATWLQKDVHWLHYGPTPSGKAKPLARGEKYPMTPETIELVTKMANRFVGLSPRQRNLVEELMTEFDGGTQQETDAAPEDASTTTSKDKGQSAE</sequence>
<dbReference type="GO" id="GO:0003677">
    <property type="term" value="F:DNA binding"/>
    <property type="evidence" value="ECO:0007669"/>
    <property type="project" value="InterPro"/>
</dbReference>
<dbReference type="AlphaFoldDB" id="A0A6J5CIC5"/>
<evidence type="ECO:0008006" key="4">
    <source>
        <dbReference type="Google" id="ProtNLM"/>
    </source>
</evidence>
<protein>
    <recommendedName>
        <fullName evidence="4">Transcriptional regulator</fullName>
    </recommendedName>
</protein>
<gene>
    <name evidence="2" type="ORF">LMG24238_06244</name>
</gene>